<feature type="active site" description="Proton acceptor" evidence="4">
    <location>
        <position position="131"/>
    </location>
</feature>
<dbReference type="InParanoid" id="C1G8K6"/>
<evidence type="ECO:0000259" key="6">
    <source>
        <dbReference type="PROSITE" id="PS50305"/>
    </source>
</evidence>
<evidence type="ECO:0000256" key="1">
    <source>
        <dbReference type="ARBA" id="ARBA00006924"/>
    </source>
</evidence>
<evidence type="ECO:0000256" key="2">
    <source>
        <dbReference type="ARBA" id="ARBA00022679"/>
    </source>
</evidence>
<dbReference type="GO" id="GO:0005634">
    <property type="term" value="C:nucleus"/>
    <property type="evidence" value="ECO:0007669"/>
    <property type="project" value="TreeGrafter"/>
</dbReference>
<evidence type="ECO:0000256" key="5">
    <source>
        <dbReference type="SAM" id="MobiDB-lite"/>
    </source>
</evidence>
<dbReference type="PANTHER" id="PTHR11085">
    <property type="entry name" value="NAD-DEPENDENT PROTEIN DEACYLASE SIRTUIN-5, MITOCHONDRIAL-RELATED"/>
    <property type="match status" value="1"/>
</dbReference>
<dbReference type="GO" id="GO:0017136">
    <property type="term" value="F:histone deacetylase activity, NAD-dependent"/>
    <property type="evidence" value="ECO:0007669"/>
    <property type="project" value="TreeGrafter"/>
</dbReference>
<keyword evidence="8" id="KW-1185">Reference proteome</keyword>
<feature type="region of interest" description="Disordered" evidence="5">
    <location>
        <begin position="195"/>
        <end position="223"/>
    </location>
</feature>
<dbReference type="GO" id="GO:0070403">
    <property type="term" value="F:NAD+ binding"/>
    <property type="evidence" value="ECO:0007669"/>
    <property type="project" value="InterPro"/>
</dbReference>
<dbReference type="InterPro" id="IPR026591">
    <property type="entry name" value="Sirtuin_cat_small_dom_sf"/>
</dbReference>
<keyword evidence="2" id="KW-0808">Transferase</keyword>
<dbReference type="AlphaFoldDB" id="C1G8K6"/>
<evidence type="ECO:0000256" key="4">
    <source>
        <dbReference type="PROSITE-ProRule" id="PRU00236"/>
    </source>
</evidence>
<evidence type="ECO:0000313" key="8">
    <source>
        <dbReference type="Proteomes" id="UP000001628"/>
    </source>
</evidence>
<dbReference type="eggNOG" id="KOG2684">
    <property type="taxonomic scope" value="Eukaryota"/>
</dbReference>
<dbReference type="HOGENOM" id="CLU_023643_3_1_1"/>
<dbReference type="STRING" id="502780.C1G8K6"/>
<keyword evidence="4" id="KW-0479">Metal-binding</keyword>
<evidence type="ECO:0000313" key="7">
    <source>
        <dbReference type="EMBL" id="EEH47508.1"/>
    </source>
</evidence>
<feature type="binding site" evidence="4">
    <location>
        <position position="246"/>
    </location>
    <ligand>
        <name>Zn(2+)</name>
        <dbReference type="ChEBI" id="CHEBI:29105"/>
    </ligand>
</feature>
<feature type="binding site" evidence="4">
    <location>
        <position position="144"/>
    </location>
    <ligand>
        <name>Zn(2+)</name>
        <dbReference type="ChEBI" id="CHEBI:29105"/>
    </ligand>
</feature>
<reference evidence="7 8" key="1">
    <citation type="journal article" date="2011" name="PLoS Genet.">
        <title>Comparative genomic analysis of human fungal pathogens causing paracoccidioidomycosis.</title>
        <authorList>
            <person name="Desjardins C.A."/>
            <person name="Champion M.D."/>
            <person name="Holder J.W."/>
            <person name="Muszewska A."/>
            <person name="Goldberg J."/>
            <person name="Bailao A.M."/>
            <person name="Brigido M.M."/>
            <person name="Ferreira M.E."/>
            <person name="Garcia A.M."/>
            <person name="Grynberg M."/>
            <person name="Gujja S."/>
            <person name="Heiman D.I."/>
            <person name="Henn M.R."/>
            <person name="Kodira C.D."/>
            <person name="Leon-Narvaez H."/>
            <person name="Longo L.V."/>
            <person name="Ma L.J."/>
            <person name="Malavazi I."/>
            <person name="Matsuo A.L."/>
            <person name="Morais F.V."/>
            <person name="Pereira M."/>
            <person name="Rodriguez-Brito S."/>
            <person name="Sakthikumar S."/>
            <person name="Salem-Izacc S.M."/>
            <person name="Sykes S.M."/>
            <person name="Teixeira M.M."/>
            <person name="Vallejo M.C."/>
            <person name="Walter M.E."/>
            <person name="Yandava C."/>
            <person name="Young S."/>
            <person name="Zeng Q."/>
            <person name="Zucker J."/>
            <person name="Felipe M.S."/>
            <person name="Goldman G.H."/>
            <person name="Haas B.J."/>
            <person name="McEwen J.G."/>
            <person name="Nino-Vega G."/>
            <person name="Puccia R."/>
            <person name="San-Blas G."/>
            <person name="Soares C.M."/>
            <person name="Birren B.W."/>
            <person name="Cuomo C.A."/>
        </authorList>
    </citation>
    <scope>NUCLEOTIDE SEQUENCE [LARGE SCALE GENOMIC DNA]</scope>
    <source>
        <strain evidence="7 8">Pb18</strain>
    </source>
</reference>
<dbReference type="EMBL" id="KN275960">
    <property type="protein sequence ID" value="EEH47508.1"/>
    <property type="molecule type" value="Genomic_DNA"/>
</dbReference>
<feature type="binding site" evidence="4">
    <location>
        <position position="249"/>
    </location>
    <ligand>
        <name>Zn(2+)</name>
        <dbReference type="ChEBI" id="CHEBI:29105"/>
    </ligand>
</feature>
<dbReference type="Proteomes" id="UP000001628">
    <property type="component" value="Unassembled WGS sequence"/>
</dbReference>
<dbReference type="OMA" id="LIHMHGE"/>
<dbReference type="Pfam" id="PF02146">
    <property type="entry name" value="SIR2"/>
    <property type="match status" value="1"/>
</dbReference>
<feature type="binding site" evidence="4">
    <location>
        <position position="139"/>
    </location>
    <ligand>
        <name>Zn(2+)</name>
        <dbReference type="ChEBI" id="CHEBI:29105"/>
    </ligand>
</feature>
<dbReference type="Gene3D" id="3.30.1600.10">
    <property type="entry name" value="SIR2/SIRT2 'Small Domain"/>
    <property type="match status" value="1"/>
</dbReference>
<feature type="compositionally biased region" description="Low complexity" evidence="5">
    <location>
        <begin position="197"/>
        <end position="213"/>
    </location>
</feature>
<keyword evidence="4" id="KW-0862">Zinc</keyword>
<dbReference type="InterPro" id="IPR026590">
    <property type="entry name" value="Ssirtuin_cat_dom"/>
</dbReference>
<protein>
    <recommendedName>
        <fullName evidence="6">Deacetylase sirtuin-type domain-containing protein</fullName>
    </recommendedName>
</protein>
<sequence>MASPLRSTAVSETDRIAFSEYLRGSKNVMALLGAGLSAASGLPTFRGAGGLWRSHYVTSLATPEAFQSKPALVWQFYSYRRHMALKAQPNKAHFALAALAKRNPNFITLSQNVDGLSPRANHPASQLHLLHGSLFQVKCSSLLCKYVAEDYNDPIVPALAIPKAAPQPVPSATNKTGEEATKNLFSAMEWKGDLTPQRRWQQQQQQQQQQNQRPLSSASKAEGAELNISDANVPIPSISGADLPKCPKCKNQLLRPGVVWFGESLPQQTINAVDDWIDHADKIDLILVIGTSAQVFPAAGYVEMAREKGARVAVINMDTNDEPPGGMLPGDWFFQGDASVIVPELLRDAIGEV</sequence>
<dbReference type="Gene3D" id="3.40.50.1220">
    <property type="entry name" value="TPP-binding domain"/>
    <property type="match status" value="2"/>
</dbReference>
<dbReference type="VEuPathDB" id="FungiDB:PADG_03592"/>
<comment type="similarity">
    <text evidence="1">Belongs to the sirtuin family. Class I subfamily.</text>
</comment>
<feature type="domain" description="Deacetylase sirtuin-type" evidence="6">
    <location>
        <begin position="8"/>
        <end position="353"/>
    </location>
</feature>
<gene>
    <name evidence="7" type="ORF">PADG_03592</name>
</gene>
<name>C1G8K6_PARBD</name>
<evidence type="ECO:0000256" key="3">
    <source>
        <dbReference type="ARBA" id="ARBA00023027"/>
    </source>
</evidence>
<dbReference type="SUPFAM" id="SSF52467">
    <property type="entry name" value="DHS-like NAD/FAD-binding domain"/>
    <property type="match status" value="1"/>
</dbReference>
<dbReference type="OrthoDB" id="424302at2759"/>
<dbReference type="PROSITE" id="PS50305">
    <property type="entry name" value="SIRTUIN"/>
    <property type="match status" value="1"/>
</dbReference>
<dbReference type="GeneID" id="22582875"/>
<organism evidence="7 8">
    <name type="scientific">Paracoccidioides brasiliensis (strain Pb18)</name>
    <dbReference type="NCBI Taxonomy" id="502780"/>
    <lineage>
        <taxon>Eukaryota</taxon>
        <taxon>Fungi</taxon>
        <taxon>Dikarya</taxon>
        <taxon>Ascomycota</taxon>
        <taxon>Pezizomycotina</taxon>
        <taxon>Eurotiomycetes</taxon>
        <taxon>Eurotiomycetidae</taxon>
        <taxon>Onygenales</taxon>
        <taxon>Ajellomycetaceae</taxon>
        <taxon>Paracoccidioides</taxon>
    </lineage>
</organism>
<dbReference type="PANTHER" id="PTHR11085:SF10">
    <property type="entry name" value="NAD-DEPENDENT PROTEIN DEACYLASE SIRTUIN-5, MITOCHONDRIAL-RELATED"/>
    <property type="match status" value="1"/>
</dbReference>
<dbReference type="InterPro" id="IPR003000">
    <property type="entry name" value="Sirtuin"/>
</dbReference>
<dbReference type="GO" id="GO:0046872">
    <property type="term" value="F:metal ion binding"/>
    <property type="evidence" value="ECO:0007669"/>
    <property type="project" value="UniProtKB-KW"/>
</dbReference>
<dbReference type="KEGG" id="pbn:PADG_03592"/>
<keyword evidence="3" id="KW-0520">NAD</keyword>
<dbReference type="InterPro" id="IPR029035">
    <property type="entry name" value="DHS-like_NAD/FAD-binding_dom"/>
</dbReference>
<accession>C1G8K6</accession>
<dbReference type="InterPro" id="IPR050134">
    <property type="entry name" value="NAD-dep_sirtuin_deacylases"/>
</dbReference>
<proteinExistence type="inferred from homology"/>
<dbReference type="RefSeq" id="XP_010759516.1">
    <property type="nucleotide sequence ID" value="XM_010761214.1"/>
</dbReference>